<evidence type="ECO:0000259" key="8">
    <source>
        <dbReference type="Pfam" id="PF01694"/>
    </source>
</evidence>
<reference evidence="9 10" key="1">
    <citation type="submission" date="2016-11" db="EMBL/GenBank/DDBJ databases">
        <authorList>
            <person name="Jaros S."/>
            <person name="Januszkiewicz K."/>
            <person name="Wedrychowicz H."/>
        </authorList>
    </citation>
    <scope>NUCLEOTIDE SEQUENCE [LARGE SCALE GENOMIC DNA]</scope>
    <source>
        <strain evidence="9 10">DSM 45627</strain>
    </source>
</reference>
<dbReference type="InterPro" id="IPR050925">
    <property type="entry name" value="Rhomboid_protease_S54"/>
</dbReference>
<proteinExistence type="inferred from homology"/>
<dbReference type="AlphaFoldDB" id="A0A1M5HXN3"/>
<keyword evidence="5 7" id="KW-1133">Transmembrane helix</keyword>
<keyword evidence="4" id="KW-0378">Hydrolase</keyword>
<sequence>MTLPDGTGAGTTELAHCYRHPNRETGVRCVRCDRPICPECMRPASVGFHCPDDARSGARSIRPQRTSVGARILRAPPFMTAILVALNVVGYLATGLQHPGTLRDPTNSQLFIDLQLFPPRVDGGDYYQLLTSAFLHLDPLHIAANMLALVVLGPPLERLLGWWRFGAVYLLGALGGGAAVYAFGDELAATAGASGAIFGLFGAGLLLVRRLGFDPRWLIATIGFNFAITFSVAGISRLGHIGGFVTGVLCAVVIGGLPHSRARVPTRLQVGGLVGVLVLAVVVVVVRTATFS</sequence>
<dbReference type="GO" id="GO:0016020">
    <property type="term" value="C:membrane"/>
    <property type="evidence" value="ECO:0007669"/>
    <property type="project" value="UniProtKB-SubCell"/>
</dbReference>
<evidence type="ECO:0000313" key="10">
    <source>
        <dbReference type="Proteomes" id="UP000186132"/>
    </source>
</evidence>
<dbReference type="PANTHER" id="PTHR43731">
    <property type="entry name" value="RHOMBOID PROTEASE"/>
    <property type="match status" value="1"/>
</dbReference>
<dbReference type="EMBL" id="FQVU01000002">
    <property type="protein sequence ID" value="SHG20632.1"/>
    <property type="molecule type" value="Genomic_DNA"/>
</dbReference>
<evidence type="ECO:0000256" key="3">
    <source>
        <dbReference type="ARBA" id="ARBA00022692"/>
    </source>
</evidence>
<keyword evidence="10" id="KW-1185">Reference proteome</keyword>
<name>A0A1M5HXN3_9ACTN</name>
<comment type="similarity">
    <text evidence="2">Belongs to the peptidase S54 family.</text>
</comment>
<keyword evidence="6 7" id="KW-0472">Membrane</keyword>
<feature type="transmembrane region" description="Helical" evidence="7">
    <location>
        <begin position="189"/>
        <end position="208"/>
    </location>
</feature>
<evidence type="ECO:0000256" key="7">
    <source>
        <dbReference type="SAM" id="Phobius"/>
    </source>
</evidence>
<keyword evidence="9" id="KW-0645">Protease</keyword>
<evidence type="ECO:0000313" key="9">
    <source>
        <dbReference type="EMBL" id="SHG20632.1"/>
    </source>
</evidence>
<evidence type="ECO:0000256" key="2">
    <source>
        <dbReference type="ARBA" id="ARBA00009045"/>
    </source>
</evidence>
<comment type="subcellular location">
    <subcellularLocation>
        <location evidence="1">Membrane</location>
        <topology evidence="1">Multi-pass membrane protein</topology>
    </subcellularLocation>
</comment>
<feature type="transmembrane region" description="Helical" evidence="7">
    <location>
        <begin position="241"/>
        <end position="258"/>
    </location>
</feature>
<feature type="transmembrane region" description="Helical" evidence="7">
    <location>
        <begin position="270"/>
        <end position="289"/>
    </location>
</feature>
<dbReference type="InterPro" id="IPR035952">
    <property type="entry name" value="Rhomboid-like_sf"/>
</dbReference>
<accession>A0A1M5HXN3</accession>
<dbReference type="SUPFAM" id="SSF144091">
    <property type="entry name" value="Rhomboid-like"/>
    <property type="match status" value="1"/>
</dbReference>
<feature type="transmembrane region" description="Helical" evidence="7">
    <location>
        <begin position="217"/>
        <end position="235"/>
    </location>
</feature>
<feature type="transmembrane region" description="Helical" evidence="7">
    <location>
        <begin position="162"/>
        <end position="183"/>
    </location>
</feature>
<keyword evidence="3 7" id="KW-0812">Transmembrane</keyword>
<dbReference type="PANTHER" id="PTHR43731:SF14">
    <property type="entry name" value="PRESENILIN-ASSOCIATED RHOMBOID-LIKE PROTEIN, MITOCHONDRIAL"/>
    <property type="match status" value="1"/>
</dbReference>
<organism evidence="9 10">
    <name type="scientific">Jatrophihabitans endophyticus</name>
    <dbReference type="NCBI Taxonomy" id="1206085"/>
    <lineage>
        <taxon>Bacteria</taxon>
        <taxon>Bacillati</taxon>
        <taxon>Actinomycetota</taxon>
        <taxon>Actinomycetes</taxon>
        <taxon>Jatrophihabitantales</taxon>
        <taxon>Jatrophihabitantaceae</taxon>
        <taxon>Jatrophihabitans</taxon>
    </lineage>
</organism>
<dbReference type="SUPFAM" id="SSF57845">
    <property type="entry name" value="B-box zinc-binding domain"/>
    <property type="match status" value="1"/>
</dbReference>
<evidence type="ECO:0000256" key="5">
    <source>
        <dbReference type="ARBA" id="ARBA00022989"/>
    </source>
</evidence>
<dbReference type="STRING" id="1206085.SAMN05443575_1674"/>
<dbReference type="RefSeq" id="WP_073388488.1">
    <property type="nucleotide sequence ID" value="NZ_FQVU01000002.1"/>
</dbReference>
<evidence type="ECO:0000256" key="4">
    <source>
        <dbReference type="ARBA" id="ARBA00022801"/>
    </source>
</evidence>
<evidence type="ECO:0000256" key="6">
    <source>
        <dbReference type="ARBA" id="ARBA00023136"/>
    </source>
</evidence>
<evidence type="ECO:0000256" key="1">
    <source>
        <dbReference type="ARBA" id="ARBA00004141"/>
    </source>
</evidence>
<feature type="domain" description="Peptidase S54 rhomboid" evidence="8">
    <location>
        <begin position="124"/>
        <end position="254"/>
    </location>
</feature>
<protein>
    <submittedName>
        <fullName evidence="9">Membrane associated serine protease, rhomboid family</fullName>
    </submittedName>
</protein>
<feature type="transmembrane region" description="Helical" evidence="7">
    <location>
        <begin position="126"/>
        <end position="150"/>
    </location>
</feature>
<feature type="transmembrane region" description="Helical" evidence="7">
    <location>
        <begin position="72"/>
        <end position="93"/>
    </location>
</feature>
<gene>
    <name evidence="9" type="ORF">SAMN05443575_1674</name>
</gene>
<dbReference type="Pfam" id="PF01694">
    <property type="entry name" value="Rhomboid"/>
    <property type="match status" value="1"/>
</dbReference>
<dbReference type="GO" id="GO:0006508">
    <property type="term" value="P:proteolysis"/>
    <property type="evidence" value="ECO:0007669"/>
    <property type="project" value="UniProtKB-KW"/>
</dbReference>
<dbReference type="Gene3D" id="1.20.1540.10">
    <property type="entry name" value="Rhomboid-like"/>
    <property type="match status" value="1"/>
</dbReference>
<dbReference type="OrthoDB" id="9807874at2"/>
<dbReference type="InterPro" id="IPR022764">
    <property type="entry name" value="Peptidase_S54_rhomboid_dom"/>
</dbReference>
<dbReference type="Proteomes" id="UP000186132">
    <property type="component" value="Unassembled WGS sequence"/>
</dbReference>
<dbReference type="GO" id="GO:0004252">
    <property type="term" value="F:serine-type endopeptidase activity"/>
    <property type="evidence" value="ECO:0007669"/>
    <property type="project" value="InterPro"/>
</dbReference>